<evidence type="ECO:0000256" key="1">
    <source>
        <dbReference type="ARBA" id="ARBA00004123"/>
    </source>
</evidence>
<gene>
    <name evidence="8" type="ORF">KGF57_000929</name>
</gene>
<keyword evidence="4" id="KW-0175">Coiled coil</keyword>
<dbReference type="Pfam" id="PF02791">
    <property type="entry name" value="DDT"/>
    <property type="match status" value="1"/>
</dbReference>
<proteinExistence type="predicted"/>
<keyword evidence="2 3" id="KW-0539">Nucleus</keyword>
<feature type="compositionally biased region" description="Acidic residues" evidence="5">
    <location>
        <begin position="490"/>
        <end position="501"/>
    </location>
</feature>
<evidence type="ECO:0000313" key="8">
    <source>
        <dbReference type="EMBL" id="KAI5964437.1"/>
    </source>
</evidence>
<dbReference type="GO" id="GO:0000781">
    <property type="term" value="C:chromosome, telomeric region"/>
    <property type="evidence" value="ECO:0007669"/>
    <property type="project" value="GOC"/>
</dbReference>
<feature type="compositionally biased region" description="Acidic residues" evidence="5">
    <location>
        <begin position="1117"/>
        <end position="1130"/>
    </location>
</feature>
<feature type="region of interest" description="Disordered" evidence="5">
    <location>
        <begin position="1108"/>
        <end position="1154"/>
    </location>
</feature>
<dbReference type="PROSITE" id="PS50827">
    <property type="entry name" value="DDT"/>
    <property type="match status" value="1"/>
</dbReference>
<organism evidence="8 9">
    <name type="scientific">Candida theae</name>
    <dbReference type="NCBI Taxonomy" id="1198502"/>
    <lineage>
        <taxon>Eukaryota</taxon>
        <taxon>Fungi</taxon>
        <taxon>Dikarya</taxon>
        <taxon>Ascomycota</taxon>
        <taxon>Saccharomycotina</taxon>
        <taxon>Pichiomycetes</taxon>
        <taxon>Debaryomycetaceae</taxon>
        <taxon>Candida/Lodderomyces clade</taxon>
        <taxon>Candida</taxon>
    </lineage>
</organism>
<feature type="coiled-coil region" evidence="4">
    <location>
        <begin position="781"/>
        <end position="808"/>
    </location>
</feature>
<dbReference type="Pfam" id="PF15613">
    <property type="entry name" value="WSD"/>
    <property type="match status" value="1"/>
</dbReference>
<dbReference type="GeneID" id="76148988"/>
<feature type="compositionally biased region" description="Basic and acidic residues" evidence="5">
    <location>
        <begin position="943"/>
        <end position="953"/>
    </location>
</feature>
<dbReference type="EMBL" id="JAIHNG010000047">
    <property type="protein sequence ID" value="KAI5964437.1"/>
    <property type="molecule type" value="Genomic_DNA"/>
</dbReference>
<comment type="caution">
    <text evidence="8">The sequence shown here is derived from an EMBL/GenBank/DDBJ whole genome shotgun (WGS) entry which is preliminary data.</text>
</comment>
<feature type="compositionally biased region" description="Basic and acidic residues" evidence="5">
    <location>
        <begin position="923"/>
        <end position="933"/>
    </location>
</feature>
<dbReference type="InterPro" id="IPR018501">
    <property type="entry name" value="DDT_dom"/>
</dbReference>
<dbReference type="GO" id="GO:0031509">
    <property type="term" value="P:subtelomeric heterochromatin formation"/>
    <property type="evidence" value="ECO:0007669"/>
    <property type="project" value="TreeGrafter"/>
</dbReference>
<dbReference type="PANTHER" id="PTHR32075:SF6">
    <property type="entry name" value="ISWI CHROMATIN-REMODELING COMPLEX SUBUNIT YPL216W-RELATED"/>
    <property type="match status" value="1"/>
</dbReference>
<sequence length="1223" mass="141330">MVLYKRKQVPFVPPPPTPCDPSTQVWVIPNTKEWFLSYEEFLDRMDFYNRRKFVCEITGNSCLTYFEALQSEANERKEVDRNFPENLREHILRYLQFDRTSRLDQLIDKVYSAFKSDYFPGEVVYLKGLDPSNQTLKSRGVIREKVQYAKEPTKYLVVRSHDNHQAIVTGENIVRDRNHFTKWLIKTFIKLTMSRSHKLGAPWVVKAAYAKQYGIPTTYPEHLRCFIDSTPTGEPTYIQPKKKRIDSEFKQELRIRPKTATPVVANDMESTRSVSPSGGILLDKKKQKLKEEVKRGSPSVEQLPFRKKFPIHHVPSAVLNDLEDAEASSNEHNKTLFSQPTKKTIVDDLSIKFDIQNEKPMPKILTIEKQEEDGHDHSSKNVDGSDGTIDKTKEERVPLKAAQQALQVWAFVNVYHNVLNIDTFTFDDFITSLNYNLNTPKSRSTMVDEIYCSLLCKIVSNEMPSAKNAKEAESKDVIYGLNITVPEELEEDVTEAEQEEEGNGKTDATVEKESNGSDSHRNETNEDRGSDSESEHKPLKVEDDGSEVEEDENGTVKQENGADEEAQSEEEEEEEKEEEEKEEVDHNAYDYLNYRGTAWHNRLRKRNFKDGNWQIILIGVLSLVEHVPKYNKVVQDIFKALAPIGEPVSASALRANFYEHLDINLKLHSLCILTDLLITSPLVRNYIEESLEEQTSLRRTRLENIKEYRANLDTAHKAQKQIVEAVPPVVDDTPDSQTDQNATTGKQFEHGLHSQKSIEMSQSEREYASTHPEFAEQCELRRNALLKLDEIKRNKKLIEQKLNEFDCQRIKLLGKDRLFNRYWWFENNGMPTLHKGSANEDEDDDEDDEEKREKEKEKEKEDEDEQDEEVDDVHDETYLMGRLWVQGPCDTDIIFNFKREVEEIRSFVESMTADSDEVSADTSEVKDDPIKEESVEDQPNDTIKADPDATEEVTRKKTQIKRMDFTHLSSTFKQSVESLCQLRFTDREICSTNGKLLVDQEGALQVPLNEISHIQRKFIEEYYAPILNSSSWRYYDEPEDINKLMSWLNPWGKRESALRKELFLVKDAITSSMEARQKALCLNGNPSPQEQQLQDELKQLQTRLNEIEQGNQKENTDPDVNDPIDGDAADDLVQIGSKRRSRARRASPPVRKKPRLDTVQDVIKYGEVSDIKNKIEELEREVAESKRDVEINRVCEWVNSKALDLFGKSIFEGGDRVKKSKRK</sequence>
<feature type="region of interest" description="Disordered" evidence="5">
    <location>
        <begin position="911"/>
        <end position="953"/>
    </location>
</feature>
<feature type="compositionally biased region" description="Basic residues" evidence="5">
    <location>
        <begin position="1137"/>
        <end position="1154"/>
    </location>
</feature>
<evidence type="ECO:0000256" key="4">
    <source>
        <dbReference type="SAM" id="Coils"/>
    </source>
</evidence>
<feature type="region of interest" description="Disordered" evidence="5">
    <location>
        <begin position="729"/>
        <end position="771"/>
    </location>
</feature>
<feature type="region of interest" description="Disordered" evidence="5">
    <location>
        <begin position="490"/>
        <end position="588"/>
    </location>
</feature>
<feature type="compositionally biased region" description="Acidic residues" evidence="5">
    <location>
        <begin position="860"/>
        <end position="872"/>
    </location>
</feature>
<evidence type="ECO:0000259" key="7">
    <source>
        <dbReference type="PROSITE" id="PS51136"/>
    </source>
</evidence>
<feature type="region of interest" description="Disordered" evidence="5">
    <location>
        <begin position="368"/>
        <end position="390"/>
    </location>
</feature>
<dbReference type="InterPro" id="IPR013136">
    <property type="entry name" value="WSTF_Acf1_Cbp146"/>
</dbReference>
<feature type="compositionally biased region" description="Acidic residues" evidence="5">
    <location>
        <begin position="544"/>
        <end position="553"/>
    </location>
</feature>
<feature type="compositionally biased region" description="Polar residues" evidence="5">
    <location>
        <begin position="735"/>
        <end position="746"/>
    </location>
</feature>
<feature type="compositionally biased region" description="Basic and acidic residues" evidence="5">
    <location>
        <begin position="502"/>
        <end position="543"/>
    </location>
</feature>
<reference evidence="8 9" key="1">
    <citation type="journal article" date="2022" name="DNA Res.">
        <title>Genome analysis of five recently described species of the CUG-Ser clade uncovers Candida theae as a new hybrid lineage with pathogenic potential in the Candida parapsilosis species complex.</title>
        <authorList>
            <person name="Mixao V."/>
            <person name="Del Olmo V."/>
            <person name="Hegedusova E."/>
            <person name="Saus E."/>
            <person name="Pryszcz L."/>
            <person name="Cillingova A."/>
            <person name="Nosek J."/>
            <person name="Gabaldon T."/>
        </authorList>
    </citation>
    <scope>NUCLEOTIDE SEQUENCE [LARGE SCALE GENOMIC DNA]</scope>
    <source>
        <strain evidence="8 9">CBS 12239</strain>
    </source>
</reference>
<evidence type="ECO:0000256" key="3">
    <source>
        <dbReference type="PROSITE-ProRule" id="PRU00475"/>
    </source>
</evidence>
<feature type="compositionally biased region" description="Acidic residues" evidence="5">
    <location>
        <begin position="561"/>
        <end position="582"/>
    </location>
</feature>
<protein>
    <recommendedName>
        <fullName evidence="10">WAC domain-containing protein</fullName>
    </recommendedName>
</protein>
<feature type="region of interest" description="Disordered" evidence="5">
    <location>
        <begin position="830"/>
        <end position="872"/>
    </location>
</feature>
<evidence type="ECO:0000256" key="2">
    <source>
        <dbReference type="ARBA" id="ARBA00023242"/>
    </source>
</evidence>
<dbReference type="PANTHER" id="PTHR32075">
    <property type="entry name" value="ISWI CHROMATIN-REMODELING COMPLEX SUBUNIT YPL216W-RELATED"/>
    <property type="match status" value="1"/>
</dbReference>
<accession>A0AAD5BHY4</accession>
<feature type="domain" description="WAC" evidence="7">
    <location>
        <begin position="23"/>
        <end position="133"/>
    </location>
</feature>
<keyword evidence="9" id="KW-1185">Reference proteome</keyword>
<feature type="domain" description="DDT" evidence="6">
    <location>
        <begin position="399"/>
        <end position="464"/>
    </location>
</feature>
<dbReference type="GO" id="GO:0000785">
    <property type="term" value="C:chromatin"/>
    <property type="evidence" value="ECO:0007669"/>
    <property type="project" value="UniProtKB-ARBA"/>
</dbReference>
<feature type="compositionally biased region" description="Basic and acidic residues" evidence="5">
    <location>
        <begin position="368"/>
        <end position="380"/>
    </location>
</feature>
<dbReference type="RefSeq" id="XP_051610444.1">
    <property type="nucleotide sequence ID" value="XM_051755449.1"/>
</dbReference>
<evidence type="ECO:0000259" key="6">
    <source>
        <dbReference type="PROSITE" id="PS50827"/>
    </source>
</evidence>
<dbReference type="AlphaFoldDB" id="A0AAD5BHY4"/>
<evidence type="ECO:0000256" key="5">
    <source>
        <dbReference type="SAM" id="MobiDB-lite"/>
    </source>
</evidence>
<dbReference type="PROSITE" id="PS51136">
    <property type="entry name" value="WAC"/>
    <property type="match status" value="1"/>
</dbReference>
<dbReference type="Pfam" id="PF10537">
    <property type="entry name" value="WAC_Acf1_DNA_bd"/>
    <property type="match status" value="1"/>
</dbReference>
<dbReference type="InterPro" id="IPR028941">
    <property type="entry name" value="WHIM2_dom"/>
</dbReference>
<name>A0AAD5BHY4_9ASCO</name>
<comment type="subcellular location">
    <subcellularLocation>
        <location evidence="1 3">Nucleus</location>
    </subcellularLocation>
</comment>
<evidence type="ECO:0008006" key="10">
    <source>
        <dbReference type="Google" id="ProtNLM"/>
    </source>
</evidence>
<dbReference type="GO" id="GO:0005634">
    <property type="term" value="C:nucleus"/>
    <property type="evidence" value="ECO:0007669"/>
    <property type="project" value="UniProtKB-SubCell"/>
</dbReference>
<feature type="compositionally biased region" description="Acidic residues" evidence="5">
    <location>
        <begin position="839"/>
        <end position="850"/>
    </location>
</feature>
<evidence type="ECO:0000313" key="9">
    <source>
        <dbReference type="Proteomes" id="UP001204833"/>
    </source>
</evidence>
<dbReference type="Proteomes" id="UP001204833">
    <property type="component" value="Unassembled WGS sequence"/>
</dbReference>